<dbReference type="OrthoDB" id="2496787at2759"/>
<feature type="binding site" description="axial binding residue" evidence="14">
    <location>
        <position position="60"/>
    </location>
    <ligand>
        <name>heme</name>
        <dbReference type="ChEBI" id="CHEBI:30413"/>
    </ligand>
    <ligandPart>
        <name>Fe</name>
        <dbReference type="ChEBI" id="CHEBI:18248"/>
    </ligandPart>
</feature>
<dbReference type="InterPro" id="IPR008427">
    <property type="entry name" value="Extracellular_membr_CFEM_dom"/>
</dbReference>
<feature type="disulfide bond" evidence="14">
    <location>
        <begin position="42"/>
        <end position="82"/>
    </location>
</feature>
<keyword evidence="5" id="KW-0964">Secreted</keyword>
<feature type="transmembrane region" description="Helical" evidence="16">
    <location>
        <begin position="185"/>
        <end position="209"/>
    </location>
</feature>
<keyword evidence="14" id="KW-0408">Iron</keyword>
<feature type="disulfide bond" evidence="14">
    <location>
        <begin position="56"/>
        <end position="63"/>
    </location>
</feature>
<dbReference type="AlphaFoldDB" id="A0A6A5S6D3"/>
<evidence type="ECO:0000256" key="7">
    <source>
        <dbReference type="ARBA" id="ARBA00022692"/>
    </source>
</evidence>
<proteinExistence type="inferred from homology"/>
<sequence>MFLLFPQQVFAFVLLVSIFCFTTKAASLDDATLEALSQIPPCALQCMTENLPAISCALLDIECQCNSKNSTKILEPCLKKQCSYDQIFATLRVQASLCDMPHDNLSNLLRIVAYVSGIVSIIVVAMRFASRYVGGNKLWYDDWLHLAAVILVIPLTVALLLNLEAGIGHHIWDLTYPRVVAIGKWSYIETILWGVEMLLIKYSILCLYIRIFPNLWLKRVIFAFMAFTALFTLPLLFLAAFQCIPVYAIWDLQEQGTAKCIDYIAVLRLTVVYEIIAETMLFSIPIPTVWKLQMKTSKKIQLLVFFSLGICVIIASIVRLPFLSGVVDTIDPTYTVTGTGITGYTSSAVAHVCAAVPTIRNLIRYCQNGFKMPINDPSSYASGPSTYNSTSKQSYKSFQDKKNSFVTAQQRRKSSVRDAKDPYRLSAIIDAEDDGPVVELRTMDSPAHAHALNDEERVGQEGKIRWTQGVEEKLSTISSESSSPGLEDSASQKSILHQHS</sequence>
<feature type="transmembrane region" description="Helical" evidence="16">
    <location>
        <begin position="221"/>
        <end position="250"/>
    </location>
</feature>
<feature type="disulfide bond" evidence="14">
    <location>
        <begin position="46"/>
        <end position="77"/>
    </location>
</feature>
<dbReference type="Proteomes" id="UP000800038">
    <property type="component" value="Unassembled WGS sequence"/>
</dbReference>
<dbReference type="EMBL" id="ML976305">
    <property type="protein sequence ID" value="KAF1935160.1"/>
    <property type="molecule type" value="Genomic_DNA"/>
</dbReference>
<evidence type="ECO:0000256" key="13">
    <source>
        <dbReference type="ARBA" id="ARBA00038359"/>
    </source>
</evidence>
<evidence type="ECO:0000256" key="6">
    <source>
        <dbReference type="ARBA" id="ARBA00022622"/>
    </source>
</evidence>
<dbReference type="Pfam" id="PF20684">
    <property type="entry name" value="Fung_rhodopsin"/>
    <property type="match status" value="1"/>
</dbReference>
<comment type="similarity">
    <text evidence="4">Belongs to the RBT5 family.</text>
</comment>
<evidence type="ECO:0000256" key="14">
    <source>
        <dbReference type="PROSITE-ProRule" id="PRU01356"/>
    </source>
</evidence>
<evidence type="ECO:0000256" key="5">
    <source>
        <dbReference type="ARBA" id="ARBA00022525"/>
    </source>
</evidence>
<dbReference type="SMART" id="SM00747">
    <property type="entry name" value="CFEM"/>
    <property type="match status" value="1"/>
</dbReference>
<evidence type="ECO:0000313" key="19">
    <source>
        <dbReference type="EMBL" id="KAF1935160.1"/>
    </source>
</evidence>
<keyword evidence="6" id="KW-0336">GPI-anchor</keyword>
<evidence type="ECO:0000256" key="9">
    <source>
        <dbReference type="ARBA" id="ARBA00022989"/>
    </source>
</evidence>
<evidence type="ECO:0000256" key="2">
    <source>
        <dbReference type="ARBA" id="ARBA00004589"/>
    </source>
</evidence>
<keyword evidence="7 16" id="KW-0812">Transmembrane</keyword>
<dbReference type="GO" id="GO:0098552">
    <property type="term" value="C:side of membrane"/>
    <property type="evidence" value="ECO:0007669"/>
    <property type="project" value="UniProtKB-KW"/>
</dbReference>
<gene>
    <name evidence="19" type="ORF">EJ02DRAFT_439416</name>
</gene>
<comment type="subcellular location">
    <subcellularLocation>
        <location evidence="2">Membrane</location>
        <topology evidence="2">Lipid-anchor</topology>
        <topology evidence="2">GPI-anchor</topology>
    </subcellularLocation>
    <subcellularLocation>
        <location evidence="1">Membrane</location>
        <topology evidence="1">Multi-pass membrane protein</topology>
    </subcellularLocation>
    <subcellularLocation>
        <location evidence="3">Secreted</location>
    </subcellularLocation>
</comment>
<feature type="transmembrane region" description="Helical" evidence="16">
    <location>
        <begin position="111"/>
        <end position="130"/>
    </location>
</feature>
<evidence type="ECO:0000256" key="1">
    <source>
        <dbReference type="ARBA" id="ARBA00004141"/>
    </source>
</evidence>
<keyword evidence="14" id="KW-0479">Metal-binding</keyword>
<evidence type="ECO:0000256" key="3">
    <source>
        <dbReference type="ARBA" id="ARBA00004613"/>
    </source>
</evidence>
<evidence type="ECO:0000313" key="20">
    <source>
        <dbReference type="Proteomes" id="UP000800038"/>
    </source>
</evidence>
<feature type="signal peptide" evidence="17">
    <location>
        <begin position="1"/>
        <end position="25"/>
    </location>
</feature>
<evidence type="ECO:0000256" key="10">
    <source>
        <dbReference type="ARBA" id="ARBA00023136"/>
    </source>
</evidence>
<evidence type="ECO:0000256" key="15">
    <source>
        <dbReference type="SAM" id="MobiDB-lite"/>
    </source>
</evidence>
<reference evidence="19" key="1">
    <citation type="journal article" date="2020" name="Stud. Mycol.">
        <title>101 Dothideomycetes genomes: a test case for predicting lifestyles and emergence of pathogens.</title>
        <authorList>
            <person name="Haridas S."/>
            <person name="Albert R."/>
            <person name="Binder M."/>
            <person name="Bloem J."/>
            <person name="Labutti K."/>
            <person name="Salamov A."/>
            <person name="Andreopoulos B."/>
            <person name="Baker S."/>
            <person name="Barry K."/>
            <person name="Bills G."/>
            <person name="Bluhm B."/>
            <person name="Cannon C."/>
            <person name="Castanera R."/>
            <person name="Culley D."/>
            <person name="Daum C."/>
            <person name="Ezra D."/>
            <person name="Gonzalez J."/>
            <person name="Henrissat B."/>
            <person name="Kuo A."/>
            <person name="Liang C."/>
            <person name="Lipzen A."/>
            <person name="Lutzoni F."/>
            <person name="Magnuson J."/>
            <person name="Mondo S."/>
            <person name="Nolan M."/>
            <person name="Ohm R."/>
            <person name="Pangilinan J."/>
            <person name="Park H.-J."/>
            <person name="Ramirez L."/>
            <person name="Alfaro M."/>
            <person name="Sun H."/>
            <person name="Tritt A."/>
            <person name="Yoshinaga Y."/>
            <person name="Zwiers L.-H."/>
            <person name="Turgeon B."/>
            <person name="Goodwin S."/>
            <person name="Spatafora J."/>
            <person name="Crous P."/>
            <person name="Grigoriev I."/>
        </authorList>
    </citation>
    <scope>NUCLEOTIDE SEQUENCE</scope>
    <source>
        <strain evidence="19">CBS 161.51</strain>
    </source>
</reference>
<keyword evidence="12" id="KW-0449">Lipoprotein</keyword>
<feature type="domain" description="CFEM" evidence="18">
    <location>
        <begin position="14"/>
        <end position="125"/>
    </location>
</feature>
<feature type="transmembrane region" description="Helical" evidence="16">
    <location>
        <begin position="302"/>
        <end position="322"/>
    </location>
</feature>
<comment type="similarity">
    <text evidence="13">Belongs to the SAT4 family.</text>
</comment>
<feature type="disulfide bond" evidence="14">
    <location>
        <begin position="65"/>
        <end position="98"/>
    </location>
</feature>
<keyword evidence="14" id="KW-0349">Heme</keyword>
<keyword evidence="20" id="KW-1185">Reference proteome</keyword>
<evidence type="ECO:0000256" key="16">
    <source>
        <dbReference type="SAM" id="Phobius"/>
    </source>
</evidence>
<dbReference type="InterPro" id="IPR052337">
    <property type="entry name" value="SAT4-like"/>
</dbReference>
<evidence type="ECO:0000256" key="8">
    <source>
        <dbReference type="ARBA" id="ARBA00022729"/>
    </source>
</evidence>
<feature type="region of interest" description="Disordered" evidence="15">
    <location>
        <begin position="474"/>
        <end position="500"/>
    </location>
</feature>
<keyword evidence="10 16" id="KW-0472">Membrane</keyword>
<keyword evidence="11 14" id="KW-1015">Disulfide bond</keyword>
<keyword evidence="8 17" id="KW-0732">Signal</keyword>
<dbReference type="PANTHER" id="PTHR33048:SF47">
    <property type="entry name" value="INTEGRAL MEMBRANE PROTEIN-RELATED"/>
    <property type="match status" value="1"/>
</dbReference>
<dbReference type="Pfam" id="PF05730">
    <property type="entry name" value="CFEM"/>
    <property type="match status" value="1"/>
</dbReference>
<keyword evidence="9 16" id="KW-1133">Transmembrane helix</keyword>
<dbReference type="InterPro" id="IPR049326">
    <property type="entry name" value="Rhodopsin_dom_fungi"/>
</dbReference>
<organism evidence="19 20">
    <name type="scientific">Clathrospora elynae</name>
    <dbReference type="NCBI Taxonomy" id="706981"/>
    <lineage>
        <taxon>Eukaryota</taxon>
        <taxon>Fungi</taxon>
        <taxon>Dikarya</taxon>
        <taxon>Ascomycota</taxon>
        <taxon>Pezizomycotina</taxon>
        <taxon>Dothideomycetes</taxon>
        <taxon>Pleosporomycetidae</taxon>
        <taxon>Pleosporales</taxon>
        <taxon>Diademaceae</taxon>
        <taxon>Clathrospora</taxon>
    </lineage>
</organism>
<feature type="chain" id="PRO_5025366863" description="CFEM domain-containing protein" evidence="17">
    <location>
        <begin position="26"/>
        <end position="500"/>
    </location>
</feature>
<accession>A0A6A5S6D3</accession>
<evidence type="ECO:0000259" key="18">
    <source>
        <dbReference type="PROSITE" id="PS52012"/>
    </source>
</evidence>
<name>A0A6A5S6D3_9PLEO</name>
<dbReference type="PROSITE" id="PS52012">
    <property type="entry name" value="CFEM"/>
    <property type="match status" value="1"/>
</dbReference>
<dbReference type="GO" id="GO:0046872">
    <property type="term" value="F:metal ion binding"/>
    <property type="evidence" value="ECO:0007669"/>
    <property type="project" value="UniProtKB-UniRule"/>
</dbReference>
<evidence type="ECO:0000256" key="11">
    <source>
        <dbReference type="ARBA" id="ARBA00023157"/>
    </source>
</evidence>
<keyword evidence="6" id="KW-0325">Glycoprotein</keyword>
<evidence type="ECO:0000256" key="17">
    <source>
        <dbReference type="SAM" id="SignalP"/>
    </source>
</evidence>
<evidence type="ECO:0000256" key="4">
    <source>
        <dbReference type="ARBA" id="ARBA00010031"/>
    </source>
</evidence>
<dbReference type="PANTHER" id="PTHR33048">
    <property type="entry name" value="PTH11-LIKE INTEGRAL MEMBRANE PROTEIN (AFU_ORTHOLOGUE AFUA_5G11245)"/>
    <property type="match status" value="1"/>
</dbReference>
<evidence type="ECO:0000256" key="12">
    <source>
        <dbReference type="ARBA" id="ARBA00023288"/>
    </source>
</evidence>
<protein>
    <recommendedName>
        <fullName evidence="18">CFEM domain-containing protein</fullName>
    </recommendedName>
</protein>
<feature type="compositionally biased region" description="Low complexity" evidence="15">
    <location>
        <begin position="475"/>
        <end position="491"/>
    </location>
</feature>
<feature type="transmembrane region" description="Helical" evidence="16">
    <location>
        <begin position="142"/>
        <end position="165"/>
    </location>
</feature>
<dbReference type="GO" id="GO:0005576">
    <property type="term" value="C:extracellular region"/>
    <property type="evidence" value="ECO:0007669"/>
    <property type="project" value="UniProtKB-SubCell"/>
</dbReference>